<dbReference type="InterPro" id="IPR020846">
    <property type="entry name" value="MFS_dom"/>
</dbReference>
<keyword evidence="2" id="KW-0472">Membrane</keyword>
<reference evidence="4 5" key="1">
    <citation type="journal article" date="2015" name="Nat. Commun.">
        <title>Outbred genome sequencing and CRISPR/Cas9 gene editing in butterflies.</title>
        <authorList>
            <person name="Li X."/>
            <person name="Fan D."/>
            <person name="Zhang W."/>
            <person name="Liu G."/>
            <person name="Zhang L."/>
            <person name="Zhao L."/>
            <person name="Fang X."/>
            <person name="Chen L."/>
            <person name="Dong Y."/>
            <person name="Chen Y."/>
            <person name="Ding Y."/>
            <person name="Zhao R."/>
            <person name="Feng M."/>
            <person name="Zhu Y."/>
            <person name="Feng Y."/>
            <person name="Jiang X."/>
            <person name="Zhu D."/>
            <person name="Xiang H."/>
            <person name="Feng X."/>
            <person name="Li S."/>
            <person name="Wang J."/>
            <person name="Zhang G."/>
            <person name="Kronforst M.R."/>
            <person name="Wang W."/>
        </authorList>
    </citation>
    <scope>NUCLEOTIDE SEQUENCE [LARGE SCALE GENOMIC DNA]</scope>
    <source>
        <strain evidence="4">Ya'a_city_454_Px</strain>
        <tissue evidence="4">Whole body</tissue>
    </source>
</reference>
<evidence type="ECO:0000256" key="2">
    <source>
        <dbReference type="SAM" id="Phobius"/>
    </source>
</evidence>
<dbReference type="Pfam" id="PF07690">
    <property type="entry name" value="MFS_1"/>
    <property type="match status" value="2"/>
</dbReference>
<evidence type="ECO:0000313" key="5">
    <source>
        <dbReference type="Proteomes" id="UP000053268"/>
    </source>
</evidence>
<protein>
    <submittedName>
        <fullName evidence="4">Monocarboxylate transporter 2</fullName>
    </submittedName>
</protein>
<dbReference type="InterPro" id="IPR050327">
    <property type="entry name" value="Proton-linked_MCT"/>
</dbReference>
<evidence type="ECO:0000259" key="3">
    <source>
        <dbReference type="PROSITE" id="PS50850"/>
    </source>
</evidence>
<dbReference type="InterPro" id="IPR011701">
    <property type="entry name" value="MFS"/>
</dbReference>
<keyword evidence="2" id="KW-1133">Transmembrane helix</keyword>
<dbReference type="Proteomes" id="UP000053268">
    <property type="component" value="Unassembled WGS sequence"/>
</dbReference>
<sequence>MAKGASVKTDNKKSILVVPSRVVSRPDNLAGGEETEITAQISVPQEGGWGWVVVASSFLSIFILDGASFTFGSFLKDMSKDLNEPESLIALINSIAIALYFIGGPFASAYINRFGFRACIMSGSVICSFSLFATYFTTDYATVCVFYGALAGIGYCMINLSSGLIVGFYFEKLRPIAMAISTCGSSFGVMVMFPVNTYLINLSGWRNTTLLHSGLFGLVYFIGMTYRPLLSLTVIKATEDPTRTVTYLPSLSAAGLKLTASGTKPDNLVPTTTERLFSAVSNYNFPTAAAIVEEGAAVPVSQPGPSTTPVSKLTLLAHGPQSAISRQQLKQIKDMISRSNIKDVKQIDADVEQESHTVSKKPGFWRRLFHWEEHVPESRPMYRDDAFYDGKLEKLPIYQKSMVDTTAEGKTGLEYQLAVSRAATTADIQERRGVFTTAARRVLATMMDPKLLKQRSFLLLCASAFCVYVGFLVPYVFIQSRNLEAGVDSHHCALFVSAIGFSNAIGRIILGILACKIDPLYMYSGSCIIAGIGTIASGISYDIYYQYAYSFVFGFCIASTACLRSMVLVSLYGLEKLTNATGMLILFHGLGSLVSTPLASIIQSSFGYTFAFYVSGLFISLGGFVLLPIRLKLTPKTNEIINQKRTNVNGTTSK</sequence>
<feature type="transmembrane region" description="Helical" evidence="2">
    <location>
        <begin position="215"/>
        <end position="235"/>
    </location>
</feature>
<dbReference type="InterPro" id="IPR036259">
    <property type="entry name" value="MFS_trans_sf"/>
</dbReference>
<accession>A0A194Q1M3</accession>
<dbReference type="PANTHER" id="PTHR11360:SF238">
    <property type="entry name" value="SD10469P"/>
    <property type="match status" value="1"/>
</dbReference>
<feature type="transmembrane region" description="Helical" evidence="2">
    <location>
        <begin position="457"/>
        <end position="478"/>
    </location>
</feature>
<feature type="transmembrane region" description="Helical" evidence="2">
    <location>
        <begin position="608"/>
        <end position="627"/>
    </location>
</feature>
<keyword evidence="2" id="KW-0812">Transmembrane</keyword>
<dbReference type="PANTHER" id="PTHR11360">
    <property type="entry name" value="MONOCARBOXYLATE TRANSPORTER"/>
    <property type="match status" value="1"/>
</dbReference>
<feature type="transmembrane region" description="Helical" evidence="2">
    <location>
        <begin position="49"/>
        <end position="75"/>
    </location>
</feature>
<dbReference type="PROSITE" id="PS50850">
    <property type="entry name" value="MFS"/>
    <property type="match status" value="1"/>
</dbReference>
<feature type="transmembrane region" description="Helical" evidence="2">
    <location>
        <begin position="547"/>
        <end position="572"/>
    </location>
</feature>
<dbReference type="GO" id="GO:0016020">
    <property type="term" value="C:membrane"/>
    <property type="evidence" value="ECO:0007669"/>
    <property type="project" value="UniProtKB-SubCell"/>
</dbReference>
<feature type="transmembrane region" description="Helical" evidence="2">
    <location>
        <begin position="520"/>
        <end position="541"/>
    </location>
</feature>
<comment type="subcellular location">
    <subcellularLocation>
        <location evidence="1">Membrane</location>
        <topology evidence="1">Multi-pass membrane protein</topology>
    </subcellularLocation>
</comment>
<name>A0A194Q1M3_PAPXU</name>
<feature type="transmembrane region" description="Helical" evidence="2">
    <location>
        <begin position="87"/>
        <end position="107"/>
    </location>
</feature>
<dbReference type="GO" id="GO:0008028">
    <property type="term" value="F:monocarboxylic acid transmembrane transporter activity"/>
    <property type="evidence" value="ECO:0007669"/>
    <property type="project" value="TreeGrafter"/>
</dbReference>
<feature type="transmembrane region" description="Helical" evidence="2">
    <location>
        <begin position="493"/>
        <end position="513"/>
    </location>
</feature>
<keyword evidence="5" id="KW-1185">Reference proteome</keyword>
<dbReference type="AlphaFoldDB" id="A0A194Q1M3"/>
<gene>
    <name evidence="4" type="ORF">RR46_09207</name>
</gene>
<evidence type="ECO:0000313" key="4">
    <source>
        <dbReference type="EMBL" id="KPI97300.1"/>
    </source>
</evidence>
<organism evidence="4 5">
    <name type="scientific">Papilio xuthus</name>
    <name type="common">Asian swallowtail butterfly</name>
    <dbReference type="NCBI Taxonomy" id="66420"/>
    <lineage>
        <taxon>Eukaryota</taxon>
        <taxon>Metazoa</taxon>
        <taxon>Ecdysozoa</taxon>
        <taxon>Arthropoda</taxon>
        <taxon>Hexapoda</taxon>
        <taxon>Insecta</taxon>
        <taxon>Pterygota</taxon>
        <taxon>Neoptera</taxon>
        <taxon>Endopterygota</taxon>
        <taxon>Lepidoptera</taxon>
        <taxon>Glossata</taxon>
        <taxon>Ditrysia</taxon>
        <taxon>Papilionoidea</taxon>
        <taxon>Papilionidae</taxon>
        <taxon>Papilioninae</taxon>
        <taxon>Papilio</taxon>
    </lineage>
</organism>
<feature type="domain" description="Major facilitator superfamily (MFS) profile" evidence="3">
    <location>
        <begin position="456"/>
        <end position="654"/>
    </location>
</feature>
<feature type="transmembrane region" description="Helical" evidence="2">
    <location>
        <begin position="145"/>
        <end position="169"/>
    </location>
</feature>
<feature type="transmembrane region" description="Helical" evidence="2">
    <location>
        <begin position="584"/>
        <end position="602"/>
    </location>
</feature>
<dbReference type="SUPFAM" id="SSF103473">
    <property type="entry name" value="MFS general substrate transporter"/>
    <property type="match status" value="1"/>
</dbReference>
<dbReference type="Gene3D" id="1.20.1250.20">
    <property type="entry name" value="MFS general substrate transporter like domains"/>
    <property type="match status" value="2"/>
</dbReference>
<evidence type="ECO:0000256" key="1">
    <source>
        <dbReference type="ARBA" id="ARBA00004141"/>
    </source>
</evidence>
<feature type="transmembrane region" description="Helical" evidence="2">
    <location>
        <begin position="114"/>
        <end position="133"/>
    </location>
</feature>
<dbReference type="EMBL" id="KQ459590">
    <property type="protein sequence ID" value="KPI97300.1"/>
    <property type="molecule type" value="Genomic_DNA"/>
</dbReference>
<feature type="transmembrane region" description="Helical" evidence="2">
    <location>
        <begin position="176"/>
        <end position="195"/>
    </location>
</feature>
<proteinExistence type="predicted"/>